<dbReference type="RefSeq" id="WP_171780296.1">
    <property type="nucleotide sequence ID" value="NZ_JABAGV010000012.1"/>
</dbReference>
<dbReference type="EMBL" id="JABAGV010000012">
    <property type="protein sequence ID" value="MBC2474347.1"/>
    <property type="molecule type" value="Genomic_DNA"/>
</dbReference>
<reference evidence="1" key="1">
    <citation type="submission" date="2020-04" db="EMBL/GenBank/DDBJ databases">
        <authorList>
            <person name="Brown S."/>
        </authorList>
    </citation>
    <scope>NUCLEOTIDE SEQUENCE</scope>
    <source>
        <strain evidence="1">DJ015</strain>
    </source>
</reference>
<evidence type="ECO:0000313" key="2">
    <source>
        <dbReference type="Proteomes" id="UP001194098"/>
    </source>
</evidence>
<reference evidence="1" key="2">
    <citation type="journal article" date="2022" name="Nat. Biotechnol.">
        <title>Carbon-negative production of acetone and isopropanol by gas fermentation at industrial pilot scale.</title>
        <authorList>
            <person name="Liew F.E."/>
            <person name="Nogle R."/>
            <person name="Abdalla T."/>
            <person name="Rasor B.J."/>
            <person name="Canter C."/>
            <person name="Jensen R.O."/>
            <person name="Wang L."/>
            <person name="Strutz J."/>
            <person name="Chirania P."/>
            <person name="De Tissera S."/>
            <person name="Mueller A.P."/>
            <person name="Ruan Z."/>
            <person name="Gao A."/>
            <person name="Tran L."/>
            <person name="Engle N.L."/>
            <person name="Bromley J.C."/>
            <person name="Daniell J."/>
            <person name="Conrado R."/>
            <person name="Tschaplinski T.J."/>
            <person name="Giannone R.J."/>
            <person name="Hettich R.L."/>
            <person name="Karim A.S."/>
            <person name="Simpson S.D."/>
            <person name="Brown S.D."/>
            <person name="Leang C."/>
            <person name="Jewett M.C."/>
            <person name="Kopke M."/>
        </authorList>
    </citation>
    <scope>NUCLEOTIDE SEQUENCE</scope>
    <source>
        <strain evidence="1">DJ015</strain>
    </source>
</reference>
<dbReference type="Proteomes" id="UP001194098">
    <property type="component" value="Unassembled WGS sequence"/>
</dbReference>
<sequence length="116" mass="13942">MTNSNDFKSNKKYLELSSFIIESIDKLDEELVKKNYLYKGIWRNDMEPGGAVSIFEVERRKGRRKNLITLRPQFSFLRVEVYWSEKDKHYFDIYDIENLPNDLISEIDEMYAKIAF</sequence>
<proteinExistence type="predicted"/>
<dbReference type="AlphaFoldDB" id="A0AAW3W736"/>
<organism evidence="1 2">
    <name type="scientific">Clostridium beijerinckii</name>
    <name type="common">Clostridium MP</name>
    <dbReference type="NCBI Taxonomy" id="1520"/>
    <lineage>
        <taxon>Bacteria</taxon>
        <taxon>Bacillati</taxon>
        <taxon>Bacillota</taxon>
        <taxon>Clostridia</taxon>
        <taxon>Eubacteriales</taxon>
        <taxon>Clostridiaceae</taxon>
        <taxon>Clostridium</taxon>
    </lineage>
</organism>
<accession>A0AAW3W736</accession>
<comment type="caution">
    <text evidence="1">The sequence shown here is derived from an EMBL/GenBank/DDBJ whole genome shotgun (WGS) entry which is preliminary data.</text>
</comment>
<evidence type="ECO:0000313" key="1">
    <source>
        <dbReference type="EMBL" id="MBC2474347.1"/>
    </source>
</evidence>
<name>A0AAW3W736_CLOBE</name>
<protein>
    <submittedName>
        <fullName evidence="1">Uncharacterized protein</fullName>
    </submittedName>
</protein>
<gene>
    <name evidence="1" type="ORF">HGI39_06405</name>
</gene>